<name>A0A645E5W4_9ZZZZ</name>
<accession>A0A645E5W4</accession>
<comment type="caution">
    <text evidence="1">The sequence shown here is derived from an EMBL/GenBank/DDBJ whole genome shotgun (WGS) entry which is preliminary data.</text>
</comment>
<protein>
    <submittedName>
        <fullName evidence="1">Uncharacterized protein</fullName>
    </submittedName>
</protein>
<organism evidence="1">
    <name type="scientific">bioreactor metagenome</name>
    <dbReference type="NCBI Taxonomy" id="1076179"/>
    <lineage>
        <taxon>unclassified sequences</taxon>
        <taxon>metagenomes</taxon>
        <taxon>ecological metagenomes</taxon>
    </lineage>
</organism>
<proteinExistence type="predicted"/>
<dbReference type="AlphaFoldDB" id="A0A645E5W4"/>
<reference evidence="1" key="1">
    <citation type="submission" date="2019-08" db="EMBL/GenBank/DDBJ databases">
        <authorList>
            <person name="Kucharzyk K."/>
            <person name="Murdoch R.W."/>
            <person name="Higgins S."/>
            <person name="Loffler F."/>
        </authorList>
    </citation>
    <scope>NUCLEOTIDE SEQUENCE</scope>
</reference>
<gene>
    <name evidence="1" type="ORF">SDC9_143108</name>
</gene>
<evidence type="ECO:0000313" key="1">
    <source>
        <dbReference type="EMBL" id="MPM95952.1"/>
    </source>
</evidence>
<sequence length="103" mass="11611">MSGHTGLTVMESPLRIEEVSDVRCLGLLQLPAPSIRMPDRKHDAVIQAILFEGSSITRLRRIGDQADQSAAQVLPPAHQGCIRQFDVLFRLRSLKYSRDERPF</sequence>
<dbReference type="EMBL" id="VSSQ01042379">
    <property type="protein sequence ID" value="MPM95952.1"/>
    <property type="molecule type" value="Genomic_DNA"/>
</dbReference>